<feature type="compositionally biased region" description="Polar residues" evidence="1">
    <location>
        <begin position="1560"/>
        <end position="1570"/>
    </location>
</feature>
<organism evidence="2 3">
    <name type="scientific">Porcisia hertigi</name>
    <dbReference type="NCBI Taxonomy" id="2761500"/>
    <lineage>
        <taxon>Eukaryota</taxon>
        <taxon>Discoba</taxon>
        <taxon>Euglenozoa</taxon>
        <taxon>Kinetoplastea</taxon>
        <taxon>Metakinetoplastina</taxon>
        <taxon>Trypanosomatida</taxon>
        <taxon>Trypanosomatidae</taxon>
        <taxon>Leishmaniinae</taxon>
        <taxon>Porcisia</taxon>
    </lineage>
</organism>
<proteinExistence type="predicted"/>
<dbReference type="EMBL" id="JAFJZO010000027">
    <property type="protein sequence ID" value="KAG5501380.1"/>
    <property type="molecule type" value="Genomic_DNA"/>
</dbReference>
<reference evidence="2 3" key="1">
    <citation type="submission" date="2021-02" db="EMBL/GenBank/DDBJ databases">
        <title>Porcisia hertigi Genome sequencing and assembly.</title>
        <authorList>
            <person name="Almutairi H."/>
            <person name="Gatherer D."/>
        </authorList>
    </citation>
    <scope>NUCLEOTIDE SEQUENCE [LARGE SCALE GENOMIC DNA]</scope>
    <source>
        <strain evidence="2 3">C119</strain>
    </source>
</reference>
<feature type="compositionally biased region" description="Polar residues" evidence="1">
    <location>
        <begin position="1179"/>
        <end position="1188"/>
    </location>
</feature>
<comment type="caution">
    <text evidence="2">The sequence shown here is derived from an EMBL/GenBank/DDBJ whole genome shotgun (WGS) entry which is preliminary data.</text>
</comment>
<protein>
    <submittedName>
        <fullName evidence="2">Uncharacterized protein</fullName>
    </submittedName>
</protein>
<dbReference type="GeneID" id="94289290"/>
<feature type="region of interest" description="Disordered" evidence="1">
    <location>
        <begin position="1178"/>
        <end position="1214"/>
    </location>
</feature>
<name>A0A836LAN2_9TRYP</name>
<keyword evidence="3" id="KW-1185">Reference proteome</keyword>
<evidence type="ECO:0000313" key="3">
    <source>
        <dbReference type="Proteomes" id="UP000674318"/>
    </source>
</evidence>
<feature type="region of interest" description="Disordered" evidence="1">
    <location>
        <begin position="1546"/>
        <end position="1574"/>
    </location>
</feature>
<dbReference type="OrthoDB" id="263475at2759"/>
<feature type="region of interest" description="Disordered" evidence="1">
    <location>
        <begin position="140"/>
        <end position="160"/>
    </location>
</feature>
<feature type="compositionally biased region" description="Basic and acidic residues" evidence="1">
    <location>
        <begin position="1264"/>
        <end position="1284"/>
    </location>
</feature>
<accession>A0A836LAN2</accession>
<feature type="region of interest" description="Disordered" evidence="1">
    <location>
        <begin position="1448"/>
        <end position="1470"/>
    </location>
</feature>
<evidence type="ECO:0000256" key="1">
    <source>
        <dbReference type="SAM" id="MobiDB-lite"/>
    </source>
</evidence>
<gene>
    <name evidence="2" type="ORF">JKF63_03192</name>
</gene>
<sequence length="1597" mass="175835">MQQKLRATGRVVAAHNPRKALSPSLSDSTDEGALSTHLVSGCVRHVGRVTNYYYETSSYDDTSSSENREDYVPLAFEFINSNPRRCFGAPTYSKIPSGVWEEADKDESISLSNVPLEVLVDHNRIRRQCGPGTRDLHQTVVTSSKRSKYDDDDDSSTASDALPIMFERRRRTRQIGKVKPTTYEVFDAESPISLSDEEEAPLNAQLIHTLIKRLRNPSDEVSLEAFDFVDFSDENFQEELVPLQKIQTLLRERGNFLVADVRRDREIKDAVDSFPPEKAIAAKVKAIKSRQIRSSEPHSRLCRVVEEDIEKMEVFAELVGSLTDPNAEVSLRAFDAVDWSSKHLEPVLAPLREIRACMEAMEVLKGVPAEGKMGGELALETRIKRAVMALPSDEAMAATIRAVKSRAIPNSSSNGDAIRHLVARLREPGQVVPAIEFATLDWNDRNFSRVLAPLREIRACMEAMEVLKGVPAEGKMGGELALETRIKRAVMALPSDEAMAATIRAVKSRAIPNSSSNGDAIRHLVARLREPGQVVPAIEFATLDWNDRNFSRELASLQEIRACMEAMEVLKGVPAEGKMGGELALETRIKRAVMALPSDEAMAATIRAVKSRAIPNSSSNGDAIRHLVARLREPGQVVPAIEFATLEWNDRNFSRELASLQEIRACMEAMEVLKGVPAEGKMGGELALETRIKRAVMALPSDEAMAATIRAVKSRAIPNSSSNGDAIRHLVARLREPGQVVPAIEFATLEWNDRNFSRVLAPLREIRACMEAMEVLKGVPAEGKMGGELALETRIKRAVMALPSDEAMAATIRAVKSRAIPNSSSNGDAIRHLVARLREPGQVVPAIEFATLEWNDRNFSRELASLQEIRACMEAMEVLKGVPAEGKMGGELALETRIKRAVMALPSDEAMAATIRAVKSRAIPNSSSNGDAIRHLVARLREPGQVVPAIEFATLEWNDRNFSRELAPLQEIRACMEAMEALQHRVEERVMFCRWILNEKIKTATMLLPPEKAIAVKSQMLKMREMAPAVGRNSPSVKIARLSAAAWRKKKLSESILTSSPKRGLMRKESQLSASSSQVMHVGAQVIFSEESMFAAKGSTAISARSKKVRRLRSRGSRGVSFSEIQDSPPGEIIEGEQELLGGTRPQPSETETTLQWVSHAPCAPAGMKRLGRRPCNFRQGNNTSFGSNPAREPGVLQEEEGRTMRAQRKANRRRALRKACRSLSFTSLPDVEAGEVLEESVPSLGKAQGLSIMTDVTPVHLGVDSKPRPRRSRLDSPRNKFPIDEPTSEVAADLDDDSTALQGKARAVQVKKKRRARVKSCNWSCSFSEVALDEAGEIPNDNAAAFKGVDLQHQNSQPGRATNLVRRRLPGGESNGHSVGCGIPQEKEDGEFGVTEFSKVVPAKRRRANVQRTRSVNTSMVVELQSGEIVERTDKINSQYTSDVSTHSVAVNARRTHRQDTPEKSQRLSRRACDISLTTGKRRQRLRTSKELSVSAIPDDLAGEIVEDTPDFLDPTTPVGDVFSNDALSRILRKPVGLFPLLNGNEGGSRRYVDPPISYQRSPTKSSQGPIVPKVDGSFIPEMISATLPPSSSAFC</sequence>
<dbReference type="KEGG" id="phet:94289290"/>
<feature type="region of interest" description="Disordered" evidence="1">
    <location>
        <begin position="1259"/>
        <end position="1289"/>
    </location>
</feature>
<evidence type="ECO:0000313" key="2">
    <source>
        <dbReference type="EMBL" id="KAG5501380.1"/>
    </source>
</evidence>
<dbReference type="Proteomes" id="UP000674318">
    <property type="component" value="Unassembled WGS sequence"/>
</dbReference>
<dbReference type="RefSeq" id="XP_067756003.1">
    <property type="nucleotide sequence ID" value="XM_067899213.1"/>
</dbReference>